<dbReference type="InterPro" id="IPR029060">
    <property type="entry name" value="PIN-like_dom_sf"/>
</dbReference>
<name>A0A8J3D267_9BACT</name>
<evidence type="ECO:0000313" key="10">
    <source>
        <dbReference type="Proteomes" id="UP000598271"/>
    </source>
</evidence>
<evidence type="ECO:0000256" key="4">
    <source>
        <dbReference type="ARBA" id="ARBA00022723"/>
    </source>
</evidence>
<comment type="similarity">
    <text evidence="7">Belongs to the PINc/VapC protein family.</text>
</comment>
<dbReference type="Proteomes" id="UP000598271">
    <property type="component" value="Unassembled WGS sequence"/>
</dbReference>
<proteinExistence type="inferred from homology"/>
<evidence type="ECO:0000256" key="2">
    <source>
        <dbReference type="ARBA" id="ARBA00022649"/>
    </source>
</evidence>
<keyword evidence="4" id="KW-0479">Metal-binding</keyword>
<keyword evidence="5" id="KW-0378">Hydrolase</keyword>
<dbReference type="GO" id="GO:0046872">
    <property type="term" value="F:metal ion binding"/>
    <property type="evidence" value="ECO:0007669"/>
    <property type="project" value="UniProtKB-KW"/>
</dbReference>
<dbReference type="Pfam" id="PF01850">
    <property type="entry name" value="PIN"/>
    <property type="match status" value="1"/>
</dbReference>
<protein>
    <submittedName>
        <fullName evidence="9">Nucleic acid-binding protein</fullName>
    </submittedName>
</protein>
<dbReference type="PANTHER" id="PTHR33653">
    <property type="entry name" value="RIBONUCLEASE VAPC2"/>
    <property type="match status" value="1"/>
</dbReference>
<dbReference type="SUPFAM" id="SSF88723">
    <property type="entry name" value="PIN domain-like"/>
    <property type="match status" value="1"/>
</dbReference>
<dbReference type="PANTHER" id="PTHR33653:SF1">
    <property type="entry name" value="RIBONUCLEASE VAPC2"/>
    <property type="match status" value="1"/>
</dbReference>
<sequence>MKNYLLDTNICVHYLKGQYRLREKINQVGLSSCFLSEITIAELLYGVANSSDEHRTKNLEKVNQLHEAFEGRILLIGECFHEYASQKASLKKAGKVVGEFDLLIGSTAIIRDLTVVTRNTRDFINLKDIKLENWIEDEPGTDDEPSVSQRTAPKP</sequence>
<accession>A0A8J3D267</accession>
<evidence type="ECO:0000256" key="5">
    <source>
        <dbReference type="ARBA" id="ARBA00022801"/>
    </source>
</evidence>
<evidence type="ECO:0000259" key="8">
    <source>
        <dbReference type="Pfam" id="PF01850"/>
    </source>
</evidence>
<feature type="domain" description="PIN" evidence="8">
    <location>
        <begin position="4"/>
        <end position="125"/>
    </location>
</feature>
<dbReference type="InterPro" id="IPR002716">
    <property type="entry name" value="PIN_dom"/>
</dbReference>
<keyword evidence="6" id="KW-0460">Magnesium</keyword>
<dbReference type="EMBL" id="BMXF01000002">
    <property type="protein sequence ID" value="GHB68257.1"/>
    <property type="molecule type" value="Genomic_DNA"/>
</dbReference>
<evidence type="ECO:0000256" key="6">
    <source>
        <dbReference type="ARBA" id="ARBA00022842"/>
    </source>
</evidence>
<keyword evidence="10" id="KW-1185">Reference proteome</keyword>
<dbReference type="GO" id="GO:0016787">
    <property type="term" value="F:hydrolase activity"/>
    <property type="evidence" value="ECO:0007669"/>
    <property type="project" value="UniProtKB-KW"/>
</dbReference>
<evidence type="ECO:0000256" key="1">
    <source>
        <dbReference type="ARBA" id="ARBA00001946"/>
    </source>
</evidence>
<keyword evidence="2" id="KW-1277">Toxin-antitoxin system</keyword>
<comment type="caution">
    <text evidence="9">The sequence shown here is derived from an EMBL/GenBank/DDBJ whole genome shotgun (WGS) entry which is preliminary data.</text>
</comment>
<dbReference type="AlphaFoldDB" id="A0A8J3D267"/>
<keyword evidence="3" id="KW-0540">Nuclease</keyword>
<organism evidence="9 10">
    <name type="scientific">Persicitalea jodogahamensis</name>
    <dbReference type="NCBI Taxonomy" id="402147"/>
    <lineage>
        <taxon>Bacteria</taxon>
        <taxon>Pseudomonadati</taxon>
        <taxon>Bacteroidota</taxon>
        <taxon>Cytophagia</taxon>
        <taxon>Cytophagales</taxon>
        <taxon>Spirosomataceae</taxon>
        <taxon>Persicitalea</taxon>
    </lineage>
</organism>
<dbReference type="GO" id="GO:0004518">
    <property type="term" value="F:nuclease activity"/>
    <property type="evidence" value="ECO:0007669"/>
    <property type="project" value="UniProtKB-KW"/>
</dbReference>
<evidence type="ECO:0000313" key="9">
    <source>
        <dbReference type="EMBL" id="GHB68257.1"/>
    </source>
</evidence>
<evidence type="ECO:0000256" key="3">
    <source>
        <dbReference type="ARBA" id="ARBA00022722"/>
    </source>
</evidence>
<dbReference type="RefSeq" id="WP_189564497.1">
    <property type="nucleotide sequence ID" value="NZ_BMXF01000002.1"/>
</dbReference>
<reference evidence="9 10" key="1">
    <citation type="journal article" date="2014" name="Int. J. Syst. Evol. Microbiol.">
        <title>Complete genome sequence of Corynebacterium casei LMG S-19264T (=DSM 44701T), isolated from a smear-ripened cheese.</title>
        <authorList>
            <consortium name="US DOE Joint Genome Institute (JGI-PGF)"/>
            <person name="Walter F."/>
            <person name="Albersmeier A."/>
            <person name="Kalinowski J."/>
            <person name="Ruckert C."/>
        </authorList>
    </citation>
    <scope>NUCLEOTIDE SEQUENCE [LARGE SCALE GENOMIC DNA]</scope>
    <source>
        <strain evidence="9 10">KCTC 12866</strain>
    </source>
</reference>
<dbReference type="Gene3D" id="3.40.50.1010">
    <property type="entry name" value="5'-nuclease"/>
    <property type="match status" value="1"/>
</dbReference>
<dbReference type="InterPro" id="IPR050556">
    <property type="entry name" value="Type_II_TA_system_RNase"/>
</dbReference>
<evidence type="ECO:0000256" key="7">
    <source>
        <dbReference type="ARBA" id="ARBA00038093"/>
    </source>
</evidence>
<gene>
    <name evidence="9" type="ORF">GCM10007390_21990</name>
</gene>
<comment type="cofactor">
    <cofactor evidence="1">
        <name>Mg(2+)</name>
        <dbReference type="ChEBI" id="CHEBI:18420"/>
    </cofactor>
</comment>